<dbReference type="EMBL" id="BK016123">
    <property type="protein sequence ID" value="DAF96942.1"/>
    <property type="molecule type" value="Genomic_DNA"/>
</dbReference>
<sequence>MTHPLSERVWSSLTSPSNEFLIFHICNKLPLRFGDTPTPIRDYQCPTTMCESTHIMIGRYR</sequence>
<accession>A0A8S5URE0</accession>
<organism evidence="1">
    <name type="scientific">Siphoviridae sp. ct89S11</name>
    <dbReference type="NCBI Taxonomy" id="2825357"/>
    <lineage>
        <taxon>Viruses</taxon>
        <taxon>Duplodnaviria</taxon>
        <taxon>Heunggongvirae</taxon>
        <taxon>Uroviricota</taxon>
        <taxon>Caudoviricetes</taxon>
    </lineage>
</organism>
<proteinExistence type="predicted"/>
<reference evidence="1" key="1">
    <citation type="journal article" date="2021" name="Proc. Natl. Acad. Sci. U.S.A.">
        <title>A Catalog of Tens of Thousands of Viruses from Human Metagenomes Reveals Hidden Associations with Chronic Diseases.</title>
        <authorList>
            <person name="Tisza M.J."/>
            <person name="Buck C.B."/>
        </authorList>
    </citation>
    <scope>NUCLEOTIDE SEQUENCE</scope>
    <source>
        <strain evidence="1">Ct89S11</strain>
    </source>
</reference>
<name>A0A8S5URE0_9CAUD</name>
<evidence type="ECO:0000313" key="1">
    <source>
        <dbReference type="EMBL" id="DAF96942.1"/>
    </source>
</evidence>
<protein>
    <submittedName>
        <fullName evidence="1">Uncharacterized protein</fullName>
    </submittedName>
</protein>